<evidence type="ECO:0000256" key="7">
    <source>
        <dbReference type="HAMAP-Rule" id="MF_00607"/>
    </source>
</evidence>
<evidence type="ECO:0000256" key="3">
    <source>
        <dbReference type="ARBA" id="ARBA00022603"/>
    </source>
</evidence>
<dbReference type="Proteomes" id="UP000318065">
    <property type="component" value="Chromosome"/>
</dbReference>
<evidence type="ECO:0000256" key="8">
    <source>
        <dbReference type="PROSITE-ProRule" id="PRU01026"/>
    </source>
</evidence>
<dbReference type="NCBIfam" id="TIGR00755">
    <property type="entry name" value="ksgA"/>
    <property type="match status" value="1"/>
</dbReference>
<dbReference type="EMBL" id="AP019791">
    <property type="protein sequence ID" value="BBL78314.1"/>
    <property type="molecule type" value="Genomic_DNA"/>
</dbReference>
<dbReference type="AlphaFoldDB" id="A0A510HEG0"/>
<dbReference type="GO" id="GO:0003723">
    <property type="term" value="F:RNA binding"/>
    <property type="evidence" value="ECO:0007669"/>
    <property type="project" value="UniProtKB-UniRule"/>
</dbReference>
<dbReference type="GO" id="GO:0005829">
    <property type="term" value="C:cytosol"/>
    <property type="evidence" value="ECO:0007669"/>
    <property type="project" value="TreeGrafter"/>
</dbReference>
<evidence type="ECO:0000256" key="2">
    <source>
        <dbReference type="ARBA" id="ARBA00022552"/>
    </source>
</evidence>
<evidence type="ECO:0000259" key="9">
    <source>
        <dbReference type="SMART" id="SM00650"/>
    </source>
</evidence>
<evidence type="ECO:0000256" key="1">
    <source>
        <dbReference type="ARBA" id="ARBA00022490"/>
    </source>
</evidence>
<dbReference type="PANTHER" id="PTHR11727:SF7">
    <property type="entry name" value="DIMETHYLADENOSINE TRANSFERASE-RELATED"/>
    <property type="match status" value="1"/>
</dbReference>
<dbReference type="HAMAP" id="MF_00607">
    <property type="entry name" value="16SrRNA_methyltr_A"/>
    <property type="match status" value="1"/>
</dbReference>
<proteinExistence type="inferred from homology"/>
<dbReference type="PROSITE" id="PS51689">
    <property type="entry name" value="SAM_RNA_A_N6_MT"/>
    <property type="match status" value="1"/>
</dbReference>
<evidence type="ECO:0000256" key="4">
    <source>
        <dbReference type="ARBA" id="ARBA00022679"/>
    </source>
</evidence>
<dbReference type="CDD" id="cd02440">
    <property type="entry name" value="AdoMet_MTases"/>
    <property type="match status" value="1"/>
</dbReference>
<dbReference type="Gene3D" id="3.40.50.150">
    <property type="entry name" value="Vaccinia Virus protein VP39"/>
    <property type="match status" value="1"/>
</dbReference>
<keyword evidence="1 7" id="KW-0963">Cytoplasm</keyword>
<comment type="subcellular location">
    <subcellularLocation>
        <location evidence="7">Cytoplasm</location>
    </subcellularLocation>
</comment>
<feature type="binding site" evidence="7 8">
    <location>
        <position position="109"/>
    </location>
    <ligand>
        <name>S-adenosyl-L-methionine</name>
        <dbReference type="ChEBI" id="CHEBI:59789"/>
    </ligand>
</feature>
<dbReference type="SUPFAM" id="SSF53335">
    <property type="entry name" value="S-adenosyl-L-methionine-dependent methyltransferases"/>
    <property type="match status" value="1"/>
</dbReference>
<name>A0A510HEG0_9ACTN</name>
<gene>
    <name evidence="7 10" type="primary">rsmA</name>
    <name evidence="7" type="synonym">ksgA</name>
    <name evidence="10" type="ORF">RxyAA322_01680</name>
</gene>
<feature type="binding site" evidence="7 8">
    <location>
        <position position="90"/>
    </location>
    <ligand>
        <name>S-adenosyl-L-methionine</name>
        <dbReference type="ChEBI" id="CHEBI:59789"/>
    </ligand>
</feature>
<feature type="binding site" evidence="7 8">
    <location>
        <position position="19"/>
    </location>
    <ligand>
        <name>S-adenosyl-L-methionine</name>
        <dbReference type="ChEBI" id="CHEBI:59789"/>
    </ligand>
</feature>
<dbReference type="InterPro" id="IPR020596">
    <property type="entry name" value="rRNA_Ade_Mease_Trfase_CS"/>
</dbReference>
<dbReference type="InterPro" id="IPR011530">
    <property type="entry name" value="rRNA_adenine_dimethylase"/>
</dbReference>
<dbReference type="InterPro" id="IPR029063">
    <property type="entry name" value="SAM-dependent_MTases_sf"/>
</dbReference>
<dbReference type="RefSeq" id="WP_143526472.1">
    <property type="nucleotide sequence ID" value="NZ_AP019791.1"/>
</dbReference>
<dbReference type="Gene3D" id="1.10.8.100">
    <property type="entry name" value="Ribosomal RNA adenine dimethylase-like, domain 2"/>
    <property type="match status" value="1"/>
</dbReference>
<keyword evidence="3 7" id="KW-0489">Methyltransferase</keyword>
<feature type="binding site" evidence="7 8">
    <location>
        <position position="44"/>
    </location>
    <ligand>
        <name>S-adenosyl-L-methionine</name>
        <dbReference type="ChEBI" id="CHEBI:59789"/>
    </ligand>
</feature>
<keyword evidence="11" id="KW-1185">Reference proteome</keyword>
<keyword evidence="4 7" id="KW-0808">Transferase</keyword>
<evidence type="ECO:0000256" key="5">
    <source>
        <dbReference type="ARBA" id="ARBA00022691"/>
    </source>
</evidence>
<keyword evidence="5 7" id="KW-0949">S-adenosyl-L-methionine</keyword>
<dbReference type="InterPro" id="IPR023165">
    <property type="entry name" value="rRNA_Ade_diMease-like_C"/>
</dbReference>
<dbReference type="SMART" id="SM00650">
    <property type="entry name" value="rADc"/>
    <property type="match status" value="1"/>
</dbReference>
<organism evidence="10 11">
    <name type="scientific">Rubrobacter xylanophilus</name>
    <dbReference type="NCBI Taxonomy" id="49319"/>
    <lineage>
        <taxon>Bacteria</taxon>
        <taxon>Bacillati</taxon>
        <taxon>Actinomycetota</taxon>
        <taxon>Rubrobacteria</taxon>
        <taxon>Rubrobacterales</taxon>
        <taxon>Rubrobacteraceae</taxon>
        <taxon>Rubrobacter</taxon>
    </lineage>
</organism>
<evidence type="ECO:0000313" key="11">
    <source>
        <dbReference type="Proteomes" id="UP000318065"/>
    </source>
</evidence>
<keyword evidence="6 7" id="KW-0694">RNA-binding</keyword>
<comment type="catalytic activity">
    <reaction evidence="7">
        <text>adenosine(1518)/adenosine(1519) in 16S rRNA + 4 S-adenosyl-L-methionine = N(6)-dimethyladenosine(1518)/N(6)-dimethyladenosine(1519) in 16S rRNA + 4 S-adenosyl-L-homocysteine + 4 H(+)</text>
        <dbReference type="Rhea" id="RHEA:19609"/>
        <dbReference type="Rhea" id="RHEA-COMP:10232"/>
        <dbReference type="Rhea" id="RHEA-COMP:10233"/>
        <dbReference type="ChEBI" id="CHEBI:15378"/>
        <dbReference type="ChEBI" id="CHEBI:57856"/>
        <dbReference type="ChEBI" id="CHEBI:59789"/>
        <dbReference type="ChEBI" id="CHEBI:74411"/>
        <dbReference type="ChEBI" id="CHEBI:74493"/>
        <dbReference type="EC" id="2.1.1.182"/>
    </reaction>
</comment>
<evidence type="ECO:0000256" key="6">
    <source>
        <dbReference type="ARBA" id="ARBA00022884"/>
    </source>
</evidence>
<dbReference type="InterPro" id="IPR001737">
    <property type="entry name" value="KsgA/Erm"/>
</dbReference>
<evidence type="ECO:0000313" key="10">
    <source>
        <dbReference type="EMBL" id="BBL78314.1"/>
    </source>
</evidence>
<dbReference type="PANTHER" id="PTHR11727">
    <property type="entry name" value="DIMETHYLADENOSINE TRANSFERASE"/>
    <property type="match status" value="1"/>
</dbReference>
<sequence length="262" mass="28935">MNLPASGRPARPKKRLGQHFLKDPNTARIVAAGVGGEDVVLEVGPGRGFLTAFLAERARLVHAVEIDPDVLPELRRAVEGHGGVIIHEADALRFDYAALSPLPNRLAANLPYNIASPLVLRLLEEVPSLERMRFMVQLEVAQRMTARPGSKDYGAYTVLVRLLSRPEIVHRVSPRVFDPPPRVRSAVVELERRGDAPEDYSGVKELVVSAFRSRRKRLPNNLPPTLRGRAEEALAALGRGPDTRAEELSPEDFTALHRRLSA</sequence>
<reference evidence="10" key="1">
    <citation type="journal article" date="2019" name="Microbiol. Resour. Announc.">
        <title>Complete Genome Sequence of Rubrobacter xylanophilus Strain AA3-22, Isolated from Arima Onsen in Japan.</title>
        <authorList>
            <person name="Tomariguchi N."/>
            <person name="Miyazaki K."/>
        </authorList>
    </citation>
    <scope>NUCLEOTIDE SEQUENCE [LARGE SCALE GENOMIC DNA]</scope>
    <source>
        <strain evidence="10">AA3-22</strain>
    </source>
</reference>
<dbReference type="InterPro" id="IPR020598">
    <property type="entry name" value="rRNA_Ade_methylase_Trfase_N"/>
</dbReference>
<feature type="binding site" evidence="7 8">
    <location>
        <position position="65"/>
    </location>
    <ligand>
        <name>S-adenosyl-L-methionine</name>
        <dbReference type="ChEBI" id="CHEBI:59789"/>
    </ligand>
</feature>
<protein>
    <recommendedName>
        <fullName evidence="7">Ribosomal RNA small subunit methyltransferase A</fullName>
        <ecNumber evidence="7">2.1.1.182</ecNumber>
    </recommendedName>
    <alternativeName>
        <fullName evidence="7">16S rRNA (adenine(1518)-N(6)/adenine(1519)-N(6))-dimethyltransferase</fullName>
    </alternativeName>
    <alternativeName>
        <fullName evidence="7">16S rRNA dimethyladenosine transferase</fullName>
    </alternativeName>
    <alternativeName>
        <fullName evidence="7">16S rRNA dimethylase</fullName>
    </alternativeName>
    <alternativeName>
        <fullName evidence="7">S-adenosylmethionine-6-N', N'-adenosyl(rRNA) dimethyltransferase</fullName>
    </alternativeName>
</protein>
<dbReference type="GO" id="GO:0052908">
    <property type="term" value="F:16S rRNA (adenine(1518)-N(6)/adenine(1519)-N(6))-dimethyltransferase activity"/>
    <property type="evidence" value="ECO:0007669"/>
    <property type="project" value="UniProtKB-EC"/>
</dbReference>
<keyword evidence="2 7" id="KW-0698">rRNA processing</keyword>
<accession>A0A510HEG0</accession>
<dbReference type="PROSITE" id="PS01131">
    <property type="entry name" value="RRNA_A_DIMETH"/>
    <property type="match status" value="1"/>
</dbReference>
<dbReference type="OrthoDB" id="9814755at2"/>
<dbReference type="EC" id="2.1.1.182" evidence="7"/>
<dbReference type="Pfam" id="PF00398">
    <property type="entry name" value="RrnaAD"/>
    <property type="match status" value="1"/>
</dbReference>
<feature type="domain" description="Ribosomal RNA adenine methylase transferase N-terminal" evidence="9">
    <location>
        <begin position="25"/>
        <end position="194"/>
    </location>
</feature>
<comment type="similarity">
    <text evidence="7">Belongs to the class I-like SAM-binding methyltransferase superfamily. rRNA adenine N(6)-methyltransferase family. RsmA subfamily.</text>
</comment>
<comment type="function">
    <text evidence="7">Specifically dimethylates two adjacent adenosines (A1518 and A1519) in the loop of a conserved hairpin near the 3'-end of 16S rRNA in the 30S particle. May play a critical role in biogenesis of 30S subunits.</text>
</comment>
<feature type="binding site" evidence="7 8">
    <location>
        <position position="21"/>
    </location>
    <ligand>
        <name>S-adenosyl-L-methionine</name>
        <dbReference type="ChEBI" id="CHEBI:59789"/>
    </ligand>
</feature>